<evidence type="ECO:0000256" key="4">
    <source>
        <dbReference type="ARBA" id="ARBA00023125"/>
    </source>
</evidence>
<comment type="similarity">
    <text evidence="1">In the C-terminal section; belongs to the class-I pyridoxal-phosphate-dependent aminotransferase family.</text>
</comment>
<dbReference type="PANTHER" id="PTHR46577">
    <property type="entry name" value="HTH-TYPE TRANSCRIPTIONAL REGULATORY PROTEIN GABR"/>
    <property type="match status" value="1"/>
</dbReference>
<proteinExistence type="inferred from homology"/>
<dbReference type="EMBL" id="CP001811">
    <property type="protein sequence ID" value="ADL35913.1"/>
    <property type="molecule type" value="Genomic_DNA"/>
</dbReference>
<organism evidence="7 8">
    <name type="scientific">Butyrivibrio proteoclasticus (strain ATCC 51982 / DSM 14932 / B316)</name>
    <name type="common">Clostridium proteoclasticum</name>
    <dbReference type="NCBI Taxonomy" id="515622"/>
    <lineage>
        <taxon>Bacteria</taxon>
        <taxon>Bacillati</taxon>
        <taxon>Bacillota</taxon>
        <taxon>Clostridia</taxon>
        <taxon>Lachnospirales</taxon>
        <taxon>Lachnospiraceae</taxon>
        <taxon>Butyrivibrio</taxon>
    </lineage>
</organism>
<dbReference type="Pfam" id="PF00392">
    <property type="entry name" value="GntR"/>
    <property type="match status" value="1"/>
</dbReference>
<dbReference type="STRING" id="515622.bpr_III227"/>
<accession>E0S3D1</accession>
<dbReference type="InterPro" id="IPR036388">
    <property type="entry name" value="WH-like_DNA-bd_sf"/>
</dbReference>
<evidence type="ECO:0000256" key="3">
    <source>
        <dbReference type="ARBA" id="ARBA00023015"/>
    </source>
</evidence>
<keyword evidence="8" id="KW-1185">Reference proteome</keyword>
<evidence type="ECO:0000256" key="1">
    <source>
        <dbReference type="ARBA" id="ARBA00005384"/>
    </source>
</evidence>
<keyword evidence="2" id="KW-0663">Pyridoxal phosphate</keyword>
<dbReference type="HOGENOM" id="CLU_017584_0_1_9"/>
<dbReference type="RefSeq" id="WP_013282563.1">
    <property type="nucleotide sequence ID" value="NC_014388.1"/>
</dbReference>
<keyword evidence="4" id="KW-0238">DNA-binding</keyword>
<dbReference type="GO" id="GO:0003677">
    <property type="term" value="F:DNA binding"/>
    <property type="evidence" value="ECO:0007669"/>
    <property type="project" value="UniProtKB-KW"/>
</dbReference>
<sequence length="359" mass="40581">MNYNIDKNAQEPAYIQLYRFLVKDIVAGVYEYGTKLPSKRVIAAETGISVITVEHALTLLNDEGYVESRPRSGVVVTYRNEDFLGAREPVKVQISETVTEGPNTSDFPFSVLTKTMRRVMLDYGEKILIKSPNHGCLELRNELCLYLARSRGLLVKPDQVIIGSGAEYLYGLIAQLLGTDRVYALENPSYKKIRDVYEALGVTCDMLSMTGEGISSDELNETRAEILHVTPFNSYPSGVTASISKKLEYIRWAKQRNGVLIEDNYDSELTVSRKAEEPLFSMASDVAVIYLNSFSRTIAPSMRIGYMVLPESMVQEFNDKLGFYSCTVPIFDQYVIAQLLKSGDFERHINRVRRQKRRG</sequence>
<reference evidence="7 8" key="1">
    <citation type="journal article" date="2010" name="PLoS ONE">
        <title>The glycobiome of the rumen bacterium Butyrivibrio proteoclasticus B316(T) highlights adaptation to a polysaccharide-rich environment.</title>
        <authorList>
            <person name="Kelly W.J."/>
            <person name="Leahy S.C."/>
            <person name="Altermann E."/>
            <person name="Yeoman C.J."/>
            <person name="Dunne J.C."/>
            <person name="Kong Z."/>
            <person name="Pacheco D.M."/>
            <person name="Li D."/>
            <person name="Noel S.J."/>
            <person name="Moon C.D."/>
            <person name="Cookson A.L."/>
            <person name="Attwood G.T."/>
        </authorList>
    </citation>
    <scope>NUCLEOTIDE SEQUENCE [LARGE SCALE GENOMIC DNA]</scope>
    <source>
        <strain evidence="8">ATCC 51982 / DSM 14932 / B316</strain>
    </source>
</reference>
<dbReference type="InterPro" id="IPR015421">
    <property type="entry name" value="PyrdxlP-dep_Trfase_major"/>
</dbReference>
<dbReference type="SUPFAM" id="SSF53383">
    <property type="entry name" value="PLP-dependent transferases"/>
    <property type="match status" value="1"/>
</dbReference>
<dbReference type="Gene3D" id="1.10.10.10">
    <property type="entry name" value="Winged helix-like DNA-binding domain superfamily/Winged helix DNA-binding domain"/>
    <property type="match status" value="1"/>
</dbReference>
<evidence type="ECO:0000313" key="8">
    <source>
        <dbReference type="Proteomes" id="UP000001299"/>
    </source>
</evidence>
<dbReference type="InterPro" id="IPR015424">
    <property type="entry name" value="PyrdxlP-dep_Trfase"/>
</dbReference>
<feature type="domain" description="HTH gntR-type" evidence="6">
    <location>
        <begin position="11"/>
        <end position="79"/>
    </location>
</feature>
<dbReference type="PROSITE" id="PS50949">
    <property type="entry name" value="HTH_GNTR"/>
    <property type="match status" value="1"/>
</dbReference>
<dbReference type="Proteomes" id="UP000001299">
    <property type="component" value="Chromosome 2"/>
</dbReference>
<dbReference type="GO" id="GO:0003700">
    <property type="term" value="F:DNA-binding transcription factor activity"/>
    <property type="evidence" value="ECO:0007669"/>
    <property type="project" value="InterPro"/>
</dbReference>
<dbReference type="SUPFAM" id="SSF46785">
    <property type="entry name" value="Winged helix' DNA-binding domain"/>
    <property type="match status" value="1"/>
</dbReference>
<protein>
    <submittedName>
        <fullName evidence="7">Transcriptional regulator GntR family</fullName>
    </submittedName>
</protein>
<dbReference type="KEGG" id="bpb:bpr_III227"/>
<evidence type="ECO:0000313" key="7">
    <source>
        <dbReference type="EMBL" id="ADL35913.1"/>
    </source>
</evidence>
<dbReference type="SMART" id="SM00345">
    <property type="entry name" value="HTH_GNTR"/>
    <property type="match status" value="1"/>
</dbReference>
<dbReference type="InterPro" id="IPR000524">
    <property type="entry name" value="Tscrpt_reg_HTH_GntR"/>
</dbReference>
<evidence type="ECO:0000256" key="2">
    <source>
        <dbReference type="ARBA" id="ARBA00022898"/>
    </source>
</evidence>
<dbReference type="InterPro" id="IPR004839">
    <property type="entry name" value="Aminotransferase_I/II_large"/>
</dbReference>
<evidence type="ECO:0000259" key="6">
    <source>
        <dbReference type="PROSITE" id="PS50949"/>
    </source>
</evidence>
<dbReference type="InterPro" id="IPR036390">
    <property type="entry name" value="WH_DNA-bd_sf"/>
</dbReference>
<dbReference type="CDD" id="cd07377">
    <property type="entry name" value="WHTH_GntR"/>
    <property type="match status" value="1"/>
</dbReference>
<gene>
    <name evidence="7" type="ordered locus">bpr_III227</name>
</gene>
<dbReference type="Pfam" id="PF00155">
    <property type="entry name" value="Aminotran_1_2"/>
    <property type="match status" value="1"/>
</dbReference>
<keyword evidence="3" id="KW-0805">Transcription regulation</keyword>
<dbReference type="PANTHER" id="PTHR46577:SF1">
    <property type="entry name" value="HTH-TYPE TRANSCRIPTIONAL REGULATORY PROTEIN GABR"/>
    <property type="match status" value="1"/>
</dbReference>
<name>E0S3D1_BUTPB</name>
<dbReference type="AlphaFoldDB" id="E0S3D1"/>
<dbReference type="eggNOG" id="COG1167">
    <property type="taxonomic scope" value="Bacteria"/>
</dbReference>
<keyword evidence="5" id="KW-0804">Transcription</keyword>
<evidence type="ECO:0000256" key="5">
    <source>
        <dbReference type="ARBA" id="ARBA00023163"/>
    </source>
</evidence>
<dbReference type="InterPro" id="IPR051446">
    <property type="entry name" value="HTH_trans_reg/aminotransferase"/>
</dbReference>
<dbReference type="Gene3D" id="3.40.640.10">
    <property type="entry name" value="Type I PLP-dependent aspartate aminotransferase-like (Major domain)"/>
    <property type="match status" value="1"/>
</dbReference>
<dbReference type="GO" id="GO:0030170">
    <property type="term" value="F:pyridoxal phosphate binding"/>
    <property type="evidence" value="ECO:0007669"/>
    <property type="project" value="InterPro"/>
</dbReference>
<dbReference type="CDD" id="cd00609">
    <property type="entry name" value="AAT_like"/>
    <property type="match status" value="1"/>
</dbReference>